<dbReference type="AlphaFoldDB" id="A0A9N9IL63"/>
<evidence type="ECO:0000313" key="2">
    <source>
        <dbReference type="Proteomes" id="UP000789570"/>
    </source>
</evidence>
<keyword evidence="2" id="KW-1185">Reference proteome</keyword>
<comment type="caution">
    <text evidence="1">The sequence shown here is derived from an EMBL/GenBank/DDBJ whole genome shotgun (WGS) entry which is preliminary data.</text>
</comment>
<gene>
    <name evidence="1" type="ORF">FCALED_LOCUS15681</name>
</gene>
<dbReference type="EMBL" id="CAJVPQ010015179">
    <property type="protein sequence ID" value="CAG8741867.1"/>
    <property type="molecule type" value="Genomic_DNA"/>
</dbReference>
<accession>A0A9N9IL63</accession>
<reference evidence="1" key="1">
    <citation type="submission" date="2021-06" db="EMBL/GenBank/DDBJ databases">
        <authorList>
            <person name="Kallberg Y."/>
            <person name="Tangrot J."/>
            <person name="Rosling A."/>
        </authorList>
    </citation>
    <scope>NUCLEOTIDE SEQUENCE</scope>
    <source>
        <strain evidence="1">UK204</strain>
    </source>
</reference>
<name>A0A9N9IL63_9GLOM</name>
<protein>
    <submittedName>
        <fullName evidence="1">5405_t:CDS:1</fullName>
    </submittedName>
</protein>
<feature type="non-terminal residue" evidence="1">
    <location>
        <position position="46"/>
    </location>
</feature>
<organism evidence="1 2">
    <name type="scientific">Funneliformis caledonium</name>
    <dbReference type="NCBI Taxonomy" id="1117310"/>
    <lineage>
        <taxon>Eukaryota</taxon>
        <taxon>Fungi</taxon>
        <taxon>Fungi incertae sedis</taxon>
        <taxon>Mucoromycota</taxon>
        <taxon>Glomeromycotina</taxon>
        <taxon>Glomeromycetes</taxon>
        <taxon>Glomerales</taxon>
        <taxon>Glomeraceae</taxon>
        <taxon>Funneliformis</taxon>
    </lineage>
</organism>
<dbReference type="Proteomes" id="UP000789570">
    <property type="component" value="Unassembled WGS sequence"/>
</dbReference>
<proteinExistence type="predicted"/>
<feature type="non-terminal residue" evidence="1">
    <location>
        <position position="1"/>
    </location>
</feature>
<sequence length="46" mass="5388">SHRNANPVRPDAEYRELQNKPRCEVFRSQEARIALTVGKIYCATLW</sequence>
<evidence type="ECO:0000313" key="1">
    <source>
        <dbReference type="EMBL" id="CAG8741867.1"/>
    </source>
</evidence>